<keyword evidence="7 9" id="KW-0808">Transferase</keyword>
<dbReference type="InterPro" id="IPR028362">
    <property type="entry name" value="AlgI"/>
</dbReference>
<organism evidence="9 10">
    <name type="scientific">Mucilaginibacter yixingensis</name>
    <dbReference type="NCBI Taxonomy" id="1295612"/>
    <lineage>
        <taxon>Bacteria</taxon>
        <taxon>Pseudomonadati</taxon>
        <taxon>Bacteroidota</taxon>
        <taxon>Sphingobacteriia</taxon>
        <taxon>Sphingobacteriales</taxon>
        <taxon>Sphingobacteriaceae</taxon>
        <taxon>Mucilaginibacter</taxon>
    </lineage>
</organism>
<evidence type="ECO:0000313" key="9">
    <source>
        <dbReference type="EMBL" id="PTQ99380.1"/>
    </source>
</evidence>
<evidence type="ECO:0000256" key="1">
    <source>
        <dbReference type="ARBA" id="ARBA00004651"/>
    </source>
</evidence>
<evidence type="ECO:0000256" key="3">
    <source>
        <dbReference type="ARBA" id="ARBA00022475"/>
    </source>
</evidence>
<dbReference type="RefSeq" id="WP_107827314.1">
    <property type="nucleotide sequence ID" value="NZ_CP160205.1"/>
</dbReference>
<dbReference type="Proteomes" id="UP000244168">
    <property type="component" value="Unassembled WGS sequence"/>
</dbReference>
<evidence type="ECO:0000256" key="5">
    <source>
        <dbReference type="ARBA" id="ARBA00022989"/>
    </source>
</evidence>
<dbReference type="PANTHER" id="PTHR13285:SF18">
    <property type="entry name" value="PROTEIN-CYSTEINE N-PALMITOYLTRANSFERASE RASP"/>
    <property type="match status" value="1"/>
</dbReference>
<dbReference type="GO" id="GO:0042121">
    <property type="term" value="P:alginic acid biosynthetic process"/>
    <property type="evidence" value="ECO:0007669"/>
    <property type="project" value="InterPro"/>
</dbReference>
<feature type="transmembrane region" description="Helical" evidence="8">
    <location>
        <begin position="113"/>
        <end position="132"/>
    </location>
</feature>
<proteinExistence type="inferred from homology"/>
<feature type="transmembrane region" description="Helical" evidence="8">
    <location>
        <begin position="5"/>
        <end position="22"/>
    </location>
</feature>
<evidence type="ECO:0000256" key="2">
    <source>
        <dbReference type="ARBA" id="ARBA00010323"/>
    </source>
</evidence>
<comment type="caution">
    <text evidence="9">The sequence shown here is derived from an EMBL/GenBank/DDBJ whole genome shotgun (WGS) entry which is preliminary data.</text>
</comment>
<keyword evidence="6 7" id="KW-0472">Membrane</keyword>
<feature type="transmembrane region" description="Helical" evidence="8">
    <location>
        <begin position="28"/>
        <end position="61"/>
    </location>
</feature>
<dbReference type="InterPro" id="IPR024194">
    <property type="entry name" value="Ac/AlaTfrase_AlgI/DltB"/>
</dbReference>
<dbReference type="InterPro" id="IPR004299">
    <property type="entry name" value="MBOAT_fam"/>
</dbReference>
<feature type="transmembrane region" description="Helical" evidence="8">
    <location>
        <begin position="307"/>
        <end position="324"/>
    </location>
</feature>
<reference evidence="9 10" key="1">
    <citation type="submission" date="2018-04" db="EMBL/GenBank/DDBJ databases">
        <title>Genomic Encyclopedia of Archaeal and Bacterial Type Strains, Phase II (KMG-II): from individual species to whole genera.</title>
        <authorList>
            <person name="Goeker M."/>
        </authorList>
    </citation>
    <scope>NUCLEOTIDE SEQUENCE [LARGE SCALE GENOMIC DNA]</scope>
    <source>
        <strain evidence="9 10">DSM 26809</strain>
    </source>
</reference>
<evidence type="ECO:0000256" key="6">
    <source>
        <dbReference type="ARBA" id="ARBA00023136"/>
    </source>
</evidence>
<dbReference type="InterPro" id="IPR051085">
    <property type="entry name" value="MB_O-acyltransferase"/>
</dbReference>
<protein>
    <submittedName>
        <fullName evidence="9">D-alanyl-lipoteichoic acid acyltransferase DltB (MBOAT superfamily)</fullName>
    </submittedName>
</protein>
<dbReference type="GO" id="GO:0005886">
    <property type="term" value="C:plasma membrane"/>
    <property type="evidence" value="ECO:0007669"/>
    <property type="project" value="UniProtKB-SubCell"/>
</dbReference>
<dbReference type="PANTHER" id="PTHR13285">
    <property type="entry name" value="ACYLTRANSFERASE"/>
    <property type="match status" value="1"/>
</dbReference>
<dbReference type="AlphaFoldDB" id="A0A2T5JC91"/>
<keyword evidence="5 8" id="KW-1133">Transmembrane helix</keyword>
<feature type="transmembrane region" description="Helical" evidence="8">
    <location>
        <begin position="417"/>
        <end position="437"/>
    </location>
</feature>
<feature type="transmembrane region" description="Helical" evidence="8">
    <location>
        <begin position="73"/>
        <end position="93"/>
    </location>
</feature>
<dbReference type="OrthoDB" id="9805788at2"/>
<dbReference type="Pfam" id="PF03062">
    <property type="entry name" value="MBOAT"/>
    <property type="match status" value="1"/>
</dbReference>
<name>A0A2T5JC91_9SPHI</name>
<dbReference type="PIRSF" id="PIRSF500217">
    <property type="entry name" value="AlgI"/>
    <property type="match status" value="1"/>
</dbReference>
<dbReference type="PIRSF" id="PIRSF016636">
    <property type="entry name" value="AlgI_DltB"/>
    <property type="match status" value="1"/>
</dbReference>
<evidence type="ECO:0000256" key="7">
    <source>
        <dbReference type="PIRNR" id="PIRNR016636"/>
    </source>
</evidence>
<keyword evidence="7 9" id="KW-0012">Acyltransferase</keyword>
<evidence type="ECO:0000256" key="8">
    <source>
        <dbReference type="SAM" id="Phobius"/>
    </source>
</evidence>
<dbReference type="EMBL" id="QAOQ01000002">
    <property type="protein sequence ID" value="PTQ99380.1"/>
    <property type="molecule type" value="Genomic_DNA"/>
</dbReference>
<evidence type="ECO:0000313" key="10">
    <source>
        <dbReference type="Proteomes" id="UP000244168"/>
    </source>
</evidence>
<keyword evidence="10" id="KW-1185">Reference proteome</keyword>
<evidence type="ECO:0000256" key="4">
    <source>
        <dbReference type="ARBA" id="ARBA00022692"/>
    </source>
</evidence>
<dbReference type="GO" id="GO:0016746">
    <property type="term" value="F:acyltransferase activity"/>
    <property type="evidence" value="ECO:0007669"/>
    <property type="project" value="UniProtKB-KW"/>
</dbReference>
<sequence>MLFNSVEFAFFFLIVTILYFSLPHKFRWFLLLAASCYFYMAFVPIYILILGSTIIIDYLAGIYIEKSKGAKRKLLLIVSLAANIGILVVFKYFNFLNANITQIYAYFKHPNPIPFLHMLLPIGLSFHTFQAMSYTIEVYRGNQAAEKHFGIYSLYVMFYPQLVAGPIERPQNMLHQFHEKHQFNYDDMTAGLRQMAWGLFKKAVIADRLGSLVNNVYASPESHTAMAITTALVFFAFQIYCDFSGYSDIALGAARTMGFKLMTNFNHPFISTKVTEFWRRWHISLSTWLNDYLFTPIVIARRDWGKIGVVFALFFTFFISGIWHGAGWTFIIYGILNGIAVIYEFLTNKARKKLSKKIPAVIYKNISIVLTFIYMCFTWIFFRSQHIHTAIYIIKAISLATVDIFKGSFVQWKMGAVGMNGSNLLLCFILITGLLLIEKAQERFDIMKRFLASPAYIRWPLYLGFVLLIMAFGVFDKSQFIYFQF</sequence>
<feature type="transmembrane region" description="Helical" evidence="8">
    <location>
        <begin position="457"/>
        <end position="475"/>
    </location>
</feature>
<gene>
    <name evidence="9" type="ORF">C8P68_102201</name>
</gene>
<comment type="subcellular location">
    <subcellularLocation>
        <location evidence="1">Cell membrane</location>
        <topology evidence="1">Multi-pass membrane protein</topology>
    </subcellularLocation>
</comment>
<feature type="transmembrane region" description="Helical" evidence="8">
    <location>
        <begin position="358"/>
        <end position="381"/>
    </location>
</feature>
<keyword evidence="3 7" id="KW-1003">Cell membrane</keyword>
<feature type="transmembrane region" description="Helical" evidence="8">
    <location>
        <begin position="330"/>
        <end position="346"/>
    </location>
</feature>
<comment type="similarity">
    <text evidence="2 7">Belongs to the membrane-bound acyltransferase family.</text>
</comment>
<keyword evidence="4 8" id="KW-0812">Transmembrane</keyword>
<accession>A0A2T5JC91</accession>